<dbReference type="EMBL" id="VIEB01000516">
    <property type="protein sequence ID" value="TQD88091.1"/>
    <property type="molecule type" value="Genomic_DNA"/>
</dbReference>
<sequence>MDQEIDVPSFFLCPISLEIMKDPVTISTGITYDRESIEKWLFSSKNKTCPVTKQVVSEDSDITPNHTLRRLLQAWCTMNASHGIERIPTPKPPVNKSQIAKLLRDAKKSPNGLAKCLRELRSISSDSEANKKSIEAAGAGEFLASTIINNIKNDRENVENEEALSILHNLNLSEDVLKTLIGKEGEFVEALIKLMQRGSYESRAYAVMLLRSIFEVADSTRMANVKPEFFAEVVQVLNDQISQQASKATLQLLIKLCPWGHNRIKAVEAGAVMVLIELLLDTSSDRRTLEMTLMVLDMICGCAEGRAELLNHGAGLAVVSKKIMRVSKVASERAVRILFSICKFSATSSVLQEMMQLGVVAKLCLVLQVDSGSKTRDKAREVLKLHGRTWKNSTCIPSNLVSSYPS</sequence>
<dbReference type="SUPFAM" id="SSF57850">
    <property type="entry name" value="RING/U-box"/>
    <property type="match status" value="1"/>
</dbReference>
<evidence type="ECO:0000256" key="3">
    <source>
        <dbReference type="ARBA" id="ARBA00022679"/>
    </source>
</evidence>
<dbReference type="PROSITE" id="PS51698">
    <property type="entry name" value="U_BOX"/>
    <property type="match status" value="1"/>
</dbReference>
<gene>
    <name evidence="7" type="ORF">C1H46_026388</name>
</gene>
<dbReference type="Gene3D" id="3.30.40.10">
    <property type="entry name" value="Zinc/RING finger domain, C3HC4 (zinc finger)"/>
    <property type="match status" value="1"/>
</dbReference>
<protein>
    <recommendedName>
        <fullName evidence="5 6">U-box domain-containing protein</fullName>
        <ecNumber evidence="5">2.3.2.27</ecNumber>
    </recommendedName>
    <alternativeName>
        <fullName evidence="5">RING-type E3 ubiquitin transferase PUB</fullName>
    </alternativeName>
</protein>
<dbReference type="GO" id="GO:0006952">
    <property type="term" value="P:defense response"/>
    <property type="evidence" value="ECO:0007669"/>
    <property type="project" value="UniProtKB-ARBA"/>
</dbReference>
<dbReference type="PANTHER" id="PTHR22849">
    <property type="entry name" value="WDSAM1 PROTEIN"/>
    <property type="match status" value="1"/>
</dbReference>
<dbReference type="GO" id="GO:0061630">
    <property type="term" value="F:ubiquitin protein ligase activity"/>
    <property type="evidence" value="ECO:0007669"/>
    <property type="project" value="UniProtKB-UniRule"/>
</dbReference>
<keyword evidence="8" id="KW-1185">Reference proteome</keyword>
<feature type="domain" description="U-box" evidence="6">
    <location>
        <begin position="6"/>
        <end position="82"/>
    </location>
</feature>
<dbReference type="InterPro" id="IPR058678">
    <property type="entry name" value="ARM_PUB"/>
</dbReference>
<dbReference type="AlphaFoldDB" id="A0A540LNM5"/>
<comment type="pathway">
    <text evidence="2 5">Protein modification; protein ubiquitination.</text>
</comment>
<evidence type="ECO:0000256" key="1">
    <source>
        <dbReference type="ARBA" id="ARBA00000900"/>
    </source>
</evidence>
<dbReference type="SUPFAM" id="SSF48371">
    <property type="entry name" value="ARM repeat"/>
    <property type="match status" value="1"/>
</dbReference>
<dbReference type="InterPro" id="IPR016024">
    <property type="entry name" value="ARM-type_fold"/>
</dbReference>
<evidence type="ECO:0000313" key="8">
    <source>
        <dbReference type="Proteomes" id="UP000315295"/>
    </source>
</evidence>
<evidence type="ECO:0000313" key="7">
    <source>
        <dbReference type="EMBL" id="TQD88091.1"/>
    </source>
</evidence>
<dbReference type="Pfam" id="PF25598">
    <property type="entry name" value="ARM_PUB"/>
    <property type="match status" value="1"/>
</dbReference>
<accession>A0A540LNM5</accession>
<dbReference type="Gene3D" id="1.25.10.10">
    <property type="entry name" value="Leucine-rich Repeat Variant"/>
    <property type="match status" value="1"/>
</dbReference>
<dbReference type="FunFam" id="3.30.40.10:FF:000437">
    <property type="entry name" value="RING-type E3 ubiquitin transferase"/>
    <property type="match status" value="1"/>
</dbReference>
<dbReference type="Pfam" id="PF04564">
    <property type="entry name" value="U-box"/>
    <property type="match status" value="1"/>
</dbReference>
<dbReference type="GO" id="GO:0016567">
    <property type="term" value="P:protein ubiquitination"/>
    <property type="evidence" value="ECO:0007669"/>
    <property type="project" value="UniProtKB-UniRule"/>
</dbReference>
<evidence type="ECO:0000256" key="2">
    <source>
        <dbReference type="ARBA" id="ARBA00004906"/>
    </source>
</evidence>
<dbReference type="Proteomes" id="UP000315295">
    <property type="component" value="Unassembled WGS sequence"/>
</dbReference>
<evidence type="ECO:0000256" key="4">
    <source>
        <dbReference type="ARBA" id="ARBA00022786"/>
    </source>
</evidence>
<dbReference type="InterPro" id="IPR045185">
    <property type="entry name" value="PUB22/23/24-like"/>
</dbReference>
<comment type="catalytic activity">
    <reaction evidence="1 5">
        <text>S-ubiquitinyl-[E2 ubiquitin-conjugating enzyme]-L-cysteine + [acceptor protein]-L-lysine = [E2 ubiquitin-conjugating enzyme]-L-cysteine + N(6)-ubiquitinyl-[acceptor protein]-L-lysine.</text>
        <dbReference type="EC" id="2.3.2.27"/>
    </reaction>
</comment>
<reference evidence="7 8" key="1">
    <citation type="journal article" date="2019" name="G3 (Bethesda)">
        <title>Sequencing of a Wild Apple (Malus baccata) Genome Unravels the Differences Between Cultivated and Wild Apple Species Regarding Disease Resistance and Cold Tolerance.</title>
        <authorList>
            <person name="Chen X."/>
        </authorList>
    </citation>
    <scope>NUCLEOTIDE SEQUENCE [LARGE SCALE GENOMIC DNA]</scope>
    <source>
        <strain evidence="8">cv. Shandingzi</strain>
        <tissue evidence="7">Leaves</tissue>
    </source>
</reference>
<dbReference type="InterPro" id="IPR045210">
    <property type="entry name" value="RING-Ubox_PUB"/>
</dbReference>
<evidence type="ECO:0000256" key="5">
    <source>
        <dbReference type="RuleBase" id="RU369093"/>
    </source>
</evidence>
<dbReference type="InterPro" id="IPR003613">
    <property type="entry name" value="Ubox_domain"/>
</dbReference>
<dbReference type="SMART" id="SM00504">
    <property type="entry name" value="Ubox"/>
    <property type="match status" value="1"/>
</dbReference>
<comment type="function">
    <text evidence="5">Functions as an E3 ubiquitin ligase.</text>
</comment>
<comment type="caution">
    <text evidence="7">The sequence shown here is derived from an EMBL/GenBank/DDBJ whole genome shotgun (WGS) entry which is preliminary data.</text>
</comment>
<dbReference type="STRING" id="106549.A0A540LNM5"/>
<evidence type="ECO:0000259" key="6">
    <source>
        <dbReference type="PROSITE" id="PS51698"/>
    </source>
</evidence>
<name>A0A540LNM5_MALBA</name>
<dbReference type="CDD" id="cd16664">
    <property type="entry name" value="RING-Ubox_PUB"/>
    <property type="match status" value="1"/>
</dbReference>
<organism evidence="7 8">
    <name type="scientific">Malus baccata</name>
    <name type="common">Siberian crab apple</name>
    <name type="synonym">Pyrus baccata</name>
    <dbReference type="NCBI Taxonomy" id="106549"/>
    <lineage>
        <taxon>Eukaryota</taxon>
        <taxon>Viridiplantae</taxon>
        <taxon>Streptophyta</taxon>
        <taxon>Embryophyta</taxon>
        <taxon>Tracheophyta</taxon>
        <taxon>Spermatophyta</taxon>
        <taxon>Magnoliopsida</taxon>
        <taxon>eudicotyledons</taxon>
        <taxon>Gunneridae</taxon>
        <taxon>Pentapetalae</taxon>
        <taxon>rosids</taxon>
        <taxon>fabids</taxon>
        <taxon>Rosales</taxon>
        <taxon>Rosaceae</taxon>
        <taxon>Amygdaloideae</taxon>
        <taxon>Maleae</taxon>
        <taxon>Malus</taxon>
    </lineage>
</organism>
<proteinExistence type="predicted"/>
<keyword evidence="4 5" id="KW-0833">Ubl conjugation pathway</keyword>
<dbReference type="PANTHER" id="PTHR22849:SF132">
    <property type="entry name" value="E3 UBIQUITIN-PROTEIN LIGASE PUB23"/>
    <property type="match status" value="1"/>
</dbReference>
<dbReference type="InterPro" id="IPR013083">
    <property type="entry name" value="Znf_RING/FYVE/PHD"/>
</dbReference>
<dbReference type="EC" id="2.3.2.27" evidence="5"/>
<dbReference type="InterPro" id="IPR011989">
    <property type="entry name" value="ARM-like"/>
</dbReference>
<keyword evidence="3 5" id="KW-0808">Transferase</keyword>
<dbReference type="UniPathway" id="UPA00143"/>